<evidence type="ECO:0000313" key="2">
    <source>
        <dbReference type="Proteomes" id="UP000247417"/>
    </source>
</evidence>
<dbReference type="Proteomes" id="UP000247417">
    <property type="component" value="Unassembled WGS sequence"/>
</dbReference>
<accession>A0A318R0W9</accession>
<sequence>MQGDISITEMQFEAAKAAAPYIHPKLSAIQMDARVKRSVEDMTDEELAALASSEEGGGEGEV</sequence>
<dbReference type="EMBL" id="NKTX01000032">
    <property type="protein sequence ID" value="PYD81399.1"/>
    <property type="molecule type" value="Genomic_DNA"/>
</dbReference>
<dbReference type="OrthoDB" id="8402166at2"/>
<comment type="caution">
    <text evidence="1">The sequence shown here is derived from an EMBL/GenBank/DDBJ whole genome shotgun (WGS) entry which is preliminary data.</text>
</comment>
<dbReference type="STRING" id="940286.GCA_000227565_01413"/>
<gene>
    <name evidence="1" type="ORF">CFR80_11835</name>
</gene>
<reference evidence="1 2" key="1">
    <citation type="submission" date="2017-07" db="EMBL/GenBank/DDBJ databases">
        <title>A draft genome sequence of Komagataeibacter oboediens LMG 18849.</title>
        <authorList>
            <person name="Skraban J."/>
            <person name="Cleenwerck I."/>
            <person name="Vandamme P."/>
            <person name="Trcek J."/>
        </authorList>
    </citation>
    <scope>NUCLEOTIDE SEQUENCE [LARGE SCALE GENOMIC DNA]</scope>
    <source>
        <strain evidence="1 2">LMG 18849</strain>
    </source>
</reference>
<evidence type="ECO:0000313" key="1">
    <source>
        <dbReference type="EMBL" id="PYD81399.1"/>
    </source>
</evidence>
<dbReference type="AlphaFoldDB" id="A0A318R0W9"/>
<protein>
    <submittedName>
        <fullName evidence="1">Uncharacterized protein</fullName>
    </submittedName>
</protein>
<name>A0A318R0W9_9PROT</name>
<proteinExistence type="predicted"/>
<organism evidence="1 2">
    <name type="scientific">Komagataeibacter oboediens</name>
    <dbReference type="NCBI Taxonomy" id="65958"/>
    <lineage>
        <taxon>Bacteria</taxon>
        <taxon>Pseudomonadati</taxon>
        <taxon>Pseudomonadota</taxon>
        <taxon>Alphaproteobacteria</taxon>
        <taxon>Acetobacterales</taxon>
        <taxon>Acetobacteraceae</taxon>
        <taxon>Komagataeibacter</taxon>
    </lineage>
</organism>